<feature type="transmembrane region" description="Helical" evidence="6">
    <location>
        <begin position="68"/>
        <end position="88"/>
    </location>
</feature>
<name>A0A7Y2RC42_9HYPH</name>
<evidence type="ECO:0000256" key="4">
    <source>
        <dbReference type="ARBA" id="ARBA00022989"/>
    </source>
</evidence>
<evidence type="ECO:0000256" key="3">
    <source>
        <dbReference type="ARBA" id="ARBA00022692"/>
    </source>
</evidence>
<dbReference type="PANTHER" id="PTHR32322:SF2">
    <property type="entry name" value="EAMA DOMAIN-CONTAINING PROTEIN"/>
    <property type="match status" value="1"/>
</dbReference>
<organism evidence="8 9">
    <name type="scientific">Rhizobium laguerreae</name>
    <dbReference type="NCBI Taxonomy" id="1076926"/>
    <lineage>
        <taxon>Bacteria</taxon>
        <taxon>Pseudomonadati</taxon>
        <taxon>Pseudomonadota</taxon>
        <taxon>Alphaproteobacteria</taxon>
        <taxon>Hyphomicrobiales</taxon>
        <taxon>Rhizobiaceae</taxon>
        <taxon>Rhizobium/Agrobacterium group</taxon>
        <taxon>Rhizobium</taxon>
    </lineage>
</organism>
<dbReference type="AlphaFoldDB" id="A0A7Y2RC42"/>
<dbReference type="InterPro" id="IPR000620">
    <property type="entry name" value="EamA_dom"/>
</dbReference>
<dbReference type="EMBL" id="JABEQY010000062">
    <property type="protein sequence ID" value="NNH68122.1"/>
    <property type="molecule type" value="Genomic_DNA"/>
</dbReference>
<protein>
    <submittedName>
        <fullName evidence="8">EamA family transporter</fullName>
    </submittedName>
</protein>
<reference evidence="8 9" key="1">
    <citation type="submission" date="2020-04" db="EMBL/GenBank/DDBJ databases">
        <title>Rhizobium bacterial biofertilizers improve the content of phenolic compounds of Lactuca sativa L. under non-saline and saline-stress conditions.</title>
        <authorList>
            <person name="Ayuso-Calles M."/>
            <person name="Garcia-Estevez I."/>
            <person name="Jimenez-Gomez A."/>
            <person name="Flores-Felix J.D."/>
            <person name="Escribano-Bailon M."/>
            <person name="Rivas R."/>
        </authorList>
    </citation>
    <scope>NUCLEOTIDE SEQUENCE [LARGE SCALE GENOMIC DNA]</scope>
    <source>
        <strain evidence="8 9">GPTR02</strain>
    </source>
</reference>
<evidence type="ECO:0000256" key="1">
    <source>
        <dbReference type="ARBA" id="ARBA00004141"/>
    </source>
</evidence>
<evidence type="ECO:0000256" key="6">
    <source>
        <dbReference type="SAM" id="Phobius"/>
    </source>
</evidence>
<feature type="transmembrane region" description="Helical" evidence="6">
    <location>
        <begin position="186"/>
        <end position="205"/>
    </location>
</feature>
<feature type="transmembrane region" description="Helical" evidence="6">
    <location>
        <begin position="155"/>
        <end position="174"/>
    </location>
</feature>
<dbReference type="Pfam" id="PF00892">
    <property type="entry name" value="EamA"/>
    <property type="match status" value="2"/>
</dbReference>
<feature type="transmembrane region" description="Helical" evidence="6">
    <location>
        <begin position="277"/>
        <end position="295"/>
    </location>
</feature>
<dbReference type="Proteomes" id="UP000530654">
    <property type="component" value="Unassembled WGS sequence"/>
</dbReference>
<dbReference type="InterPro" id="IPR050638">
    <property type="entry name" value="AA-Vitamin_Transporters"/>
</dbReference>
<feature type="transmembrane region" description="Helical" evidence="6">
    <location>
        <begin position="94"/>
        <end position="113"/>
    </location>
</feature>
<dbReference type="GO" id="GO:0016020">
    <property type="term" value="C:membrane"/>
    <property type="evidence" value="ECO:0007669"/>
    <property type="project" value="UniProtKB-SubCell"/>
</dbReference>
<gene>
    <name evidence="8" type="ORF">HLI17_33630</name>
</gene>
<feature type="domain" description="EamA" evidence="7">
    <location>
        <begin position="17"/>
        <end position="142"/>
    </location>
</feature>
<dbReference type="PANTHER" id="PTHR32322">
    <property type="entry name" value="INNER MEMBRANE TRANSPORTER"/>
    <property type="match status" value="1"/>
</dbReference>
<evidence type="ECO:0000256" key="5">
    <source>
        <dbReference type="ARBA" id="ARBA00023136"/>
    </source>
</evidence>
<feature type="domain" description="EamA" evidence="7">
    <location>
        <begin position="158"/>
        <end position="294"/>
    </location>
</feature>
<proteinExistence type="inferred from homology"/>
<feature type="transmembrane region" description="Helical" evidence="6">
    <location>
        <begin position="12"/>
        <end position="32"/>
    </location>
</feature>
<keyword evidence="5 6" id="KW-0472">Membrane</keyword>
<dbReference type="InterPro" id="IPR037185">
    <property type="entry name" value="EmrE-like"/>
</dbReference>
<evidence type="ECO:0000259" key="7">
    <source>
        <dbReference type="Pfam" id="PF00892"/>
    </source>
</evidence>
<keyword evidence="3 6" id="KW-0812">Transmembrane</keyword>
<evidence type="ECO:0000256" key="2">
    <source>
        <dbReference type="ARBA" id="ARBA00007362"/>
    </source>
</evidence>
<feature type="transmembrane region" description="Helical" evidence="6">
    <location>
        <begin position="250"/>
        <end position="271"/>
    </location>
</feature>
<feature type="transmembrane region" description="Helical" evidence="6">
    <location>
        <begin position="225"/>
        <end position="243"/>
    </location>
</feature>
<evidence type="ECO:0000313" key="8">
    <source>
        <dbReference type="EMBL" id="NNH68122.1"/>
    </source>
</evidence>
<feature type="transmembrane region" description="Helical" evidence="6">
    <location>
        <begin position="125"/>
        <end position="143"/>
    </location>
</feature>
<dbReference type="Gene3D" id="1.10.3730.20">
    <property type="match status" value="1"/>
</dbReference>
<feature type="transmembrane region" description="Helical" evidence="6">
    <location>
        <begin position="38"/>
        <end position="56"/>
    </location>
</feature>
<comment type="subcellular location">
    <subcellularLocation>
        <location evidence="1">Membrane</location>
        <topology evidence="1">Multi-pass membrane protein</topology>
    </subcellularLocation>
</comment>
<evidence type="ECO:0000313" key="9">
    <source>
        <dbReference type="Proteomes" id="UP000530654"/>
    </source>
</evidence>
<dbReference type="RefSeq" id="WP_170283064.1">
    <property type="nucleotide sequence ID" value="NZ_JABEQY010000062.1"/>
</dbReference>
<dbReference type="SUPFAM" id="SSF103481">
    <property type="entry name" value="Multidrug resistance efflux transporter EmrE"/>
    <property type="match status" value="2"/>
</dbReference>
<keyword evidence="4 6" id="KW-1133">Transmembrane helix</keyword>
<comment type="caution">
    <text evidence="8">The sequence shown here is derived from an EMBL/GenBank/DDBJ whole genome shotgun (WGS) entry which is preliminary data.</text>
</comment>
<sequence>MTLSRSHVGIGAGFAAIYLIWGSTYLALALGLRTMPPFLLMSVRCLVGGAILYGYARIRGAASPSARMWTVAGLCGLLFFVGCHGVLAEAQQRVPTGLAALMLATIPLWIALLQSLVPGGDRPTGMAIALLVPGIGGVALIAWQEMTSGGHALRLGDLFLLLGASLSWAIGTFVSERHSAEFASTALAGLELLAGGAALLAISAVSGELTTLRLTEISAVSLGGWAYLTFAGTVIAFAAYIWLLKRVSPALVATYTFVNPIIAVFLGWAFLGESPTLPVLAGAAMIITSVAGLLLSRGKSIRNDELSSSCEHRVSSGHC</sequence>
<accession>A0A7Y2RC42</accession>
<comment type="similarity">
    <text evidence="2">Belongs to the EamA transporter family.</text>
</comment>